<dbReference type="SMART" id="SM00367">
    <property type="entry name" value="LRR_CC"/>
    <property type="match status" value="14"/>
</dbReference>
<accession>A0A8T1LPJ3</accession>
<dbReference type="VEuPathDB" id="FungiDB:PC110_g12577"/>
<dbReference type="SUPFAM" id="SSF52047">
    <property type="entry name" value="RNI-like"/>
    <property type="match status" value="1"/>
</dbReference>
<dbReference type="CDD" id="cd00201">
    <property type="entry name" value="WW"/>
    <property type="match status" value="2"/>
</dbReference>
<dbReference type="Gene3D" id="2.20.70.10">
    <property type="match status" value="3"/>
</dbReference>
<dbReference type="PROSITE" id="PS50096">
    <property type="entry name" value="IQ"/>
    <property type="match status" value="7"/>
</dbReference>
<feature type="compositionally biased region" description="Basic and acidic residues" evidence="2">
    <location>
        <begin position="1319"/>
        <end position="1329"/>
    </location>
</feature>
<dbReference type="Pfam" id="PF25372">
    <property type="entry name" value="DUF7885"/>
    <property type="match status" value="2"/>
</dbReference>
<dbReference type="Pfam" id="PF22586">
    <property type="entry name" value="ANCHR-like_BBOX"/>
    <property type="match status" value="1"/>
</dbReference>
<keyword evidence="1" id="KW-0175">Coiled coil</keyword>
<gene>
    <name evidence="3" type="ORF">PC117_g2503</name>
</gene>
<sequence length="1374" mass="156570">MANKKARVRKAHDGIRLSSISPEKRGPGAKWRPHTVAELSTVFTYKEIPDEVLVGTELDLSIWSVVASDACLGKLSRSSVISGLASPPRFQLQSNQLADLLPSAASTLALNSALVGVLPKQQSIVRLNLAGADQITDKTAHLIARACPELKHLNLERALKLTDSGILHIVSCCRSLESLNLSYVTALQSPALSCIGELRLPLRSLAIAGCNRVPDYSLLRVFQACSTLESLDLSFCASVTDNVLLTLGKNCCKIRQLKLRGCCQISDTGVVALANSGGVNGLVLLDLARFDLQYKFNDISLLALAENCLVLQTLILSGCDMVSDVGMDWLASGCNALTYLDVSGCTALTDLSLRAISESMLQLKHLNIRNCAKISDQGIRRVSLGCPELVYLDAEGLPLLSDLHSAKSTGVDDVYRQGIAALVAGCPKLRHLDLSNCVAISDGTLHCVATSCFELSSLILLGCYRVTSTGVSDILAHCSKLSLLNVTECDQVTDQAFIGTYRPGRHHQQPISPVRNNSLPNQLHVLRLRGTQISDVTLKWVSKYSPWLRELDVSSCTGITDIGLLALSGSTTTTTLRSLWLRNVADITATGISWLAEKCTKLMLLDLTGCPKIRSFSIKSLASSWKFAVYTSNDQFKGMTPRHRAEDWLFIEDYGKYWRAAVHIQCMYRARVARRIAQQKREECLILWVATRLQSVYRGRQARKYAVILRLQFYKETEAATRIQRAYRQLLARRETRRLREIRHHEEILQAARIIQASWRKKRLRERLQSRHLRRLAYEDKLRRSAIRIQRHWRGKRGRERTNLLRTAKIAKEREEFEAARQLQSIYRVRIARRAANLKREELKNEESRRERAAKTLQKCIRRHKARKELRAMQAYVAGMNDAATRIQQNWRSKKKYQANQVIVMVRQKKRENAAAVKLQAAWKRRKARIEVSLMRLARDFQQQKLVDATLMVQTNWRGRHGRLQAHSIKQTAMEKISQLVKIQHDAVTLVQAHYRGCKGREKYREAQLNKKKRWKEITRPENGEKFYYNRVTGEVRFRRPQDVLDLLPKPLCENCESSATSEATMECKDCGELFCGVCWANVHSGGRRKLHEFRALYDYYNRRVDYGDWEFPSRWPSEIEQDEMDGWGFRTHPRRRPDEVQGAWERYVDPDTRREWFYNRETDENSYVAPEGFIVQANGETSATTEWIKYFDETQGVHYYYNIRTQESTFDRPETYATPRISPPTAATSANQDGWEKHVDPQSGYPYYYNRLTLESVFTRPMGFVTGREEDVGLPGLMRSRRRASQRRKLLVTVETKVWPSSTTLSRVRPTFLTRARPSVDRHRRPEAENCESTLKSKGASKHINAHQATQKRQQQEDGKRLRGVTPAIHADD</sequence>
<feature type="region of interest" description="Disordered" evidence="2">
    <location>
        <begin position="1318"/>
        <end position="1374"/>
    </location>
</feature>
<dbReference type="SMART" id="SM00456">
    <property type="entry name" value="WW"/>
    <property type="match status" value="4"/>
</dbReference>
<dbReference type="Gene3D" id="1.20.5.190">
    <property type="match status" value="2"/>
</dbReference>
<dbReference type="InterPro" id="IPR001202">
    <property type="entry name" value="WW_dom"/>
</dbReference>
<proteinExistence type="predicted"/>
<dbReference type="SUPFAM" id="SSF51045">
    <property type="entry name" value="WW domain"/>
    <property type="match status" value="2"/>
</dbReference>
<dbReference type="Pfam" id="PF00397">
    <property type="entry name" value="WW"/>
    <property type="match status" value="2"/>
</dbReference>
<dbReference type="GO" id="GO:0019005">
    <property type="term" value="C:SCF ubiquitin ligase complex"/>
    <property type="evidence" value="ECO:0007669"/>
    <property type="project" value="TreeGrafter"/>
</dbReference>
<dbReference type="Gene3D" id="3.80.10.10">
    <property type="entry name" value="Ribonuclease Inhibitor"/>
    <property type="match status" value="4"/>
</dbReference>
<evidence type="ECO:0000313" key="4">
    <source>
        <dbReference type="Proteomes" id="UP000736787"/>
    </source>
</evidence>
<dbReference type="SMART" id="SM00015">
    <property type="entry name" value="IQ"/>
    <property type="match status" value="9"/>
</dbReference>
<feature type="coiled-coil region" evidence="1">
    <location>
        <begin position="829"/>
        <end position="863"/>
    </location>
</feature>
<evidence type="ECO:0000256" key="2">
    <source>
        <dbReference type="SAM" id="MobiDB-lite"/>
    </source>
</evidence>
<reference evidence="3" key="1">
    <citation type="submission" date="2018-10" db="EMBL/GenBank/DDBJ databases">
        <title>Effector identification in a new, highly contiguous assembly of the strawberry crown rot pathogen Phytophthora cactorum.</title>
        <authorList>
            <person name="Armitage A.D."/>
            <person name="Nellist C.F."/>
            <person name="Bates H."/>
            <person name="Vickerstaff R.J."/>
            <person name="Harrison R.J."/>
        </authorList>
    </citation>
    <scope>NUCLEOTIDE SEQUENCE</scope>
    <source>
        <strain evidence="3">4040</strain>
    </source>
</reference>
<protein>
    <submittedName>
        <fullName evidence="3">Uncharacterized protein</fullName>
    </submittedName>
</protein>
<feature type="region of interest" description="Disordered" evidence="2">
    <location>
        <begin position="1215"/>
        <end position="1238"/>
    </location>
</feature>
<dbReference type="PROSITE" id="PS01159">
    <property type="entry name" value="WW_DOMAIN_1"/>
    <property type="match status" value="1"/>
</dbReference>
<dbReference type="InterPro" id="IPR036020">
    <property type="entry name" value="WW_dom_sf"/>
</dbReference>
<dbReference type="SUPFAM" id="SSF52058">
    <property type="entry name" value="L domain-like"/>
    <property type="match status" value="1"/>
</dbReference>
<dbReference type="InterPro" id="IPR000048">
    <property type="entry name" value="IQ_motif_EF-hand-BS"/>
</dbReference>
<dbReference type="CDD" id="cd23767">
    <property type="entry name" value="IQCD"/>
    <property type="match status" value="1"/>
</dbReference>
<dbReference type="InterPro" id="IPR006553">
    <property type="entry name" value="Leu-rich_rpt_Cys-con_subtyp"/>
</dbReference>
<evidence type="ECO:0000256" key="1">
    <source>
        <dbReference type="SAM" id="Coils"/>
    </source>
</evidence>
<evidence type="ECO:0000313" key="3">
    <source>
        <dbReference type="EMBL" id="KAG2952751.1"/>
    </source>
</evidence>
<dbReference type="Proteomes" id="UP000736787">
    <property type="component" value="Unassembled WGS sequence"/>
</dbReference>
<name>A0A8T1LPJ3_9STRA</name>
<dbReference type="EMBL" id="RCMK01000033">
    <property type="protein sequence ID" value="KAG2952751.1"/>
    <property type="molecule type" value="Genomic_DNA"/>
</dbReference>
<organism evidence="3 4">
    <name type="scientific">Phytophthora cactorum</name>
    <dbReference type="NCBI Taxonomy" id="29920"/>
    <lineage>
        <taxon>Eukaryota</taxon>
        <taxon>Sar</taxon>
        <taxon>Stramenopiles</taxon>
        <taxon>Oomycota</taxon>
        <taxon>Peronosporomycetes</taxon>
        <taxon>Peronosporales</taxon>
        <taxon>Peronosporaceae</taxon>
        <taxon>Phytophthora</taxon>
    </lineage>
</organism>
<dbReference type="GO" id="GO:0031146">
    <property type="term" value="P:SCF-dependent proteasomal ubiquitin-dependent protein catabolic process"/>
    <property type="evidence" value="ECO:0007669"/>
    <property type="project" value="TreeGrafter"/>
</dbReference>
<comment type="caution">
    <text evidence="3">The sequence shown here is derived from an EMBL/GenBank/DDBJ whole genome shotgun (WGS) entry which is preliminary data.</text>
</comment>
<dbReference type="PANTHER" id="PTHR13318:SF190">
    <property type="entry name" value="PARTNER OF PAIRED, ISOFORM B"/>
    <property type="match status" value="1"/>
</dbReference>
<dbReference type="Pfam" id="PF00612">
    <property type="entry name" value="IQ"/>
    <property type="match status" value="6"/>
</dbReference>
<dbReference type="PROSITE" id="PS50020">
    <property type="entry name" value="WW_DOMAIN_2"/>
    <property type="match status" value="3"/>
</dbReference>
<dbReference type="PANTHER" id="PTHR13318">
    <property type="entry name" value="PARTNER OF PAIRED, ISOFORM B-RELATED"/>
    <property type="match status" value="1"/>
</dbReference>
<dbReference type="InterPro" id="IPR032675">
    <property type="entry name" value="LRR_dom_sf"/>
</dbReference>
<dbReference type="InterPro" id="IPR057207">
    <property type="entry name" value="FBXL15_LRR"/>
</dbReference>